<reference evidence="8 9" key="1">
    <citation type="submission" date="2010-05" db="EMBL/GenBank/DDBJ databases">
        <title>Complete sequence of Thermincola sp. JR.</title>
        <authorList>
            <consortium name="US DOE Joint Genome Institute"/>
            <person name="Lucas S."/>
            <person name="Copeland A."/>
            <person name="Lapidus A."/>
            <person name="Cheng J.-F."/>
            <person name="Bruce D."/>
            <person name="Goodwin L."/>
            <person name="Pitluck S."/>
            <person name="Chertkov O."/>
            <person name="Detter J.C."/>
            <person name="Han C."/>
            <person name="Tapia R."/>
            <person name="Land M."/>
            <person name="Hauser L."/>
            <person name="Kyrpides N."/>
            <person name="Mikhailova N."/>
            <person name="Hazen T.C."/>
            <person name="Woyke T."/>
        </authorList>
    </citation>
    <scope>NUCLEOTIDE SEQUENCE [LARGE SCALE GENOMIC DNA]</scope>
    <source>
        <strain evidence="8 9">JR</strain>
    </source>
</reference>
<dbReference type="OrthoDB" id="9809679at2"/>
<dbReference type="GO" id="GO:0016226">
    <property type="term" value="P:iron-sulfur cluster assembly"/>
    <property type="evidence" value="ECO:0007669"/>
    <property type="project" value="InterPro"/>
</dbReference>
<dbReference type="KEGG" id="tjr:TherJR_0640"/>
<keyword evidence="5 6" id="KW-0411">Iron-sulfur</keyword>
<dbReference type="GO" id="GO:0140663">
    <property type="term" value="F:ATP-dependent FeS chaperone activity"/>
    <property type="evidence" value="ECO:0007669"/>
    <property type="project" value="InterPro"/>
</dbReference>
<evidence type="ECO:0000256" key="2">
    <source>
        <dbReference type="ARBA" id="ARBA00022741"/>
    </source>
</evidence>
<protein>
    <recommendedName>
        <fullName evidence="6">Iron-sulfur cluster carrier protein</fullName>
    </recommendedName>
</protein>
<comment type="similarity">
    <text evidence="6">Belongs to the Mrp/NBP35 ATP-binding proteins family.</text>
</comment>
<evidence type="ECO:0000256" key="4">
    <source>
        <dbReference type="ARBA" id="ARBA00023004"/>
    </source>
</evidence>
<feature type="binding site" evidence="6">
    <location>
        <begin position="38"/>
        <end position="45"/>
    </location>
    <ligand>
        <name>ATP</name>
        <dbReference type="ChEBI" id="CHEBI:30616"/>
    </ligand>
</feature>
<dbReference type="GO" id="GO:0051539">
    <property type="term" value="F:4 iron, 4 sulfur cluster binding"/>
    <property type="evidence" value="ECO:0007669"/>
    <property type="project" value="TreeGrafter"/>
</dbReference>
<dbReference type="FunFam" id="3.40.50.300:FF:001119">
    <property type="entry name" value="Iron-sulfur cluster carrier protein"/>
    <property type="match status" value="1"/>
</dbReference>
<accession>D5XBW4</accession>
<dbReference type="PROSITE" id="PS01215">
    <property type="entry name" value="MRP"/>
    <property type="match status" value="1"/>
</dbReference>
<dbReference type="SUPFAM" id="SSF52540">
    <property type="entry name" value="P-loop containing nucleoside triphosphate hydrolases"/>
    <property type="match status" value="1"/>
</dbReference>
<keyword evidence="2 6" id="KW-0547">Nucleotide-binding</keyword>
<evidence type="ECO:0000256" key="3">
    <source>
        <dbReference type="ARBA" id="ARBA00022840"/>
    </source>
</evidence>
<dbReference type="InterPro" id="IPR000808">
    <property type="entry name" value="Mrp-like_CS"/>
</dbReference>
<evidence type="ECO:0000313" key="9">
    <source>
        <dbReference type="Proteomes" id="UP000002377"/>
    </source>
</evidence>
<dbReference type="eggNOG" id="COG0489">
    <property type="taxonomic scope" value="Bacteria"/>
</dbReference>
<dbReference type="GO" id="GO:0005524">
    <property type="term" value="F:ATP binding"/>
    <property type="evidence" value="ECO:0007669"/>
    <property type="project" value="UniProtKB-UniRule"/>
</dbReference>
<comment type="function">
    <text evidence="6">Binds and transfers iron-sulfur (Fe-S) clusters to target apoproteins. Can hydrolyze ATP.</text>
</comment>
<keyword evidence="4 6" id="KW-0408">Iron</keyword>
<dbReference type="PANTHER" id="PTHR42961">
    <property type="entry name" value="IRON-SULFUR PROTEIN NUBPL"/>
    <property type="match status" value="1"/>
</dbReference>
<keyword evidence="1 6" id="KW-0479">Metal-binding</keyword>
<name>D5XBW4_THEPJ</name>
<sequence>MSDACSTCSQKEGCSGESCPGMPENKHNIRNVIAVMSGKGGVGKSSVTAMLAVALRNEGFKVGIMDADVTGPSIPRLFGLHGRLKNGEKGIQPAKTRSGIEVISLNLLLPNEDEPVIWRGPVISGVVKQFWTDVEWGELDYMLVDLPPGTGDVPLTVMQTLPLNGIIVVTTPQSLVTMIVKKAIHMADRMNIPVIGLVENYTYVHCPDCDKRIELFGHDNTEEATGKMGVPLLGQLPLDPEFAAYSDRGEIENYFEEKTDVNETVANVARLISKKYRNEVQ</sequence>
<evidence type="ECO:0000313" key="8">
    <source>
        <dbReference type="EMBL" id="ADG81512.1"/>
    </source>
</evidence>
<dbReference type="RefSeq" id="WP_013119533.1">
    <property type="nucleotide sequence ID" value="NC_014152.1"/>
</dbReference>
<dbReference type="GO" id="GO:0046872">
    <property type="term" value="F:metal ion binding"/>
    <property type="evidence" value="ECO:0007669"/>
    <property type="project" value="UniProtKB-KW"/>
</dbReference>
<dbReference type="InterPro" id="IPR044304">
    <property type="entry name" value="NUBPL-like"/>
</dbReference>
<dbReference type="STRING" id="635013.TherJR_0640"/>
<comment type="subunit">
    <text evidence="6">Homodimer.</text>
</comment>
<feature type="region of interest" description="Disordered" evidence="7">
    <location>
        <begin position="1"/>
        <end position="21"/>
    </location>
</feature>
<proteinExistence type="inferred from homology"/>
<dbReference type="PANTHER" id="PTHR42961:SF2">
    <property type="entry name" value="IRON-SULFUR PROTEIN NUBPL"/>
    <property type="match status" value="1"/>
</dbReference>
<dbReference type="Gene3D" id="3.40.50.300">
    <property type="entry name" value="P-loop containing nucleotide triphosphate hydrolases"/>
    <property type="match status" value="1"/>
</dbReference>
<evidence type="ECO:0000256" key="7">
    <source>
        <dbReference type="SAM" id="MobiDB-lite"/>
    </source>
</evidence>
<dbReference type="AlphaFoldDB" id="D5XBW4"/>
<dbReference type="InterPro" id="IPR027417">
    <property type="entry name" value="P-loop_NTPase"/>
</dbReference>
<dbReference type="HOGENOM" id="CLU_024839_0_2_9"/>
<dbReference type="GO" id="GO:0016887">
    <property type="term" value="F:ATP hydrolysis activity"/>
    <property type="evidence" value="ECO:0007669"/>
    <property type="project" value="UniProtKB-UniRule"/>
</dbReference>
<keyword evidence="9" id="KW-1185">Reference proteome</keyword>
<dbReference type="CDD" id="cd02037">
    <property type="entry name" value="Mrp_NBP35"/>
    <property type="match status" value="1"/>
</dbReference>
<dbReference type="Pfam" id="PF10609">
    <property type="entry name" value="ParA"/>
    <property type="match status" value="1"/>
</dbReference>
<dbReference type="InterPro" id="IPR033756">
    <property type="entry name" value="YlxH/NBP35"/>
</dbReference>
<evidence type="ECO:0000256" key="1">
    <source>
        <dbReference type="ARBA" id="ARBA00022723"/>
    </source>
</evidence>
<gene>
    <name evidence="8" type="ordered locus">TherJR_0640</name>
</gene>
<feature type="compositionally biased region" description="Polar residues" evidence="7">
    <location>
        <begin position="1"/>
        <end position="12"/>
    </location>
</feature>
<evidence type="ECO:0000256" key="5">
    <source>
        <dbReference type="ARBA" id="ARBA00023014"/>
    </source>
</evidence>
<dbReference type="HAMAP" id="MF_02040">
    <property type="entry name" value="Mrp_NBP35"/>
    <property type="match status" value="1"/>
</dbReference>
<dbReference type="InterPro" id="IPR019591">
    <property type="entry name" value="Mrp/NBP35_ATP-bd"/>
</dbReference>
<dbReference type="EMBL" id="CP002028">
    <property type="protein sequence ID" value="ADG81512.1"/>
    <property type="molecule type" value="Genomic_DNA"/>
</dbReference>
<keyword evidence="3 6" id="KW-0067">ATP-binding</keyword>
<organism evidence="8 9">
    <name type="scientific">Thermincola potens (strain JR)</name>
    <dbReference type="NCBI Taxonomy" id="635013"/>
    <lineage>
        <taxon>Bacteria</taxon>
        <taxon>Bacillati</taxon>
        <taxon>Bacillota</taxon>
        <taxon>Clostridia</taxon>
        <taxon>Eubacteriales</taxon>
        <taxon>Thermincolaceae</taxon>
        <taxon>Thermincola</taxon>
    </lineage>
</organism>
<keyword evidence="6" id="KW-0378">Hydrolase</keyword>
<evidence type="ECO:0000256" key="6">
    <source>
        <dbReference type="HAMAP-Rule" id="MF_02040"/>
    </source>
</evidence>
<dbReference type="Proteomes" id="UP000002377">
    <property type="component" value="Chromosome"/>
</dbReference>